<protein>
    <submittedName>
        <fullName evidence="1">Uncharacterized protein</fullName>
    </submittedName>
</protein>
<dbReference type="EMBL" id="QFQP01000008">
    <property type="protein sequence ID" value="PZR13844.1"/>
    <property type="molecule type" value="Genomic_DNA"/>
</dbReference>
<evidence type="ECO:0000313" key="2">
    <source>
        <dbReference type="Proteomes" id="UP000249061"/>
    </source>
</evidence>
<reference evidence="1 2" key="1">
    <citation type="submission" date="2017-08" db="EMBL/GenBank/DDBJ databases">
        <title>Infants hospitalized years apart are colonized by the same room-sourced microbial strains.</title>
        <authorList>
            <person name="Brooks B."/>
            <person name="Olm M.R."/>
            <person name="Firek B.A."/>
            <person name="Baker R."/>
            <person name="Thomas B.C."/>
            <person name="Morowitz M.J."/>
            <person name="Banfield J.F."/>
        </authorList>
    </citation>
    <scope>NUCLEOTIDE SEQUENCE [LARGE SCALE GENOMIC DNA]</scope>
    <source>
        <strain evidence="1">S2_003_000_R2_14</strain>
    </source>
</reference>
<proteinExistence type="predicted"/>
<evidence type="ECO:0000313" key="1">
    <source>
        <dbReference type="EMBL" id="PZR13844.1"/>
    </source>
</evidence>
<accession>A0A2W5VCZ1</accession>
<dbReference type="AlphaFoldDB" id="A0A2W5VCZ1"/>
<gene>
    <name evidence="1" type="ORF">DI536_10920</name>
</gene>
<organism evidence="1 2">
    <name type="scientific">Archangium gephyra</name>
    <dbReference type="NCBI Taxonomy" id="48"/>
    <lineage>
        <taxon>Bacteria</taxon>
        <taxon>Pseudomonadati</taxon>
        <taxon>Myxococcota</taxon>
        <taxon>Myxococcia</taxon>
        <taxon>Myxococcales</taxon>
        <taxon>Cystobacterineae</taxon>
        <taxon>Archangiaceae</taxon>
        <taxon>Archangium</taxon>
    </lineage>
</organism>
<sequence length="317" mass="35651">MGNNGEDTVLVFIPQLREALRLAEEHARKRLTEREVLETRDRSPCMAMARHEADAMSAQRGADFDPETVWEEYQATDFLVEPRHVLCALGPWKSFDELDALAERFGFEVDHEFSQLERDERMPRAFDVSFDRVSLSVTPEDRDAIAQHTAVAYLLSPHISKQKAGIISMQALKVVEALFAAGAVAVKSESAGIAHGKDRWLELAAGAQADTSVGEELYFAWVRRPLKGDDVIYTCGMHLLGEPDLQVSSELAPMDAVSWLDALALYLVTERPPRGVHPGNTFVRTPEDTKRVMRFLPCTEYEGDDFFFNPYGYVRLS</sequence>
<name>A0A2W5VCZ1_9BACT</name>
<dbReference type="Proteomes" id="UP000249061">
    <property type="component" value="Unassembled WGS sequence"/>
</dbReference>
<comment type="caution">
    <text evidence="1">The sequence shown here is derived from an EMBL/GenBank/DDBJ whole genome shotgun (WGS) entry which is preliminary data.</text>
</comment>